<reference evidence="2" key="2">
    <citation type="submission" date="2020-05" db="UniProtKB">
        <authorList>
            <consortium name="EnsemblMetazoa"/>
        </authorList>
    </citation>
    <scope>IDENTIFICATION</scope>
    <source>
        <strain evidence="2">IAEA</strain>
    </source>
</reference>
<feature type="transmembrane region" description="Helical" evidence="1">
    <location>
        <begin position="87"/>
        <end position="104"/>
    </location>
</feature>
<dbReference type="AlphaFoldDB" id="A0A1A9W5L2"/>
<reference evidence="3" key="1">
    <citation type="submission" date="2014-03" db="EMBL/GenBank/DDBJ databases">
        <authorList>
            <person name="Aksoy S."/>
            <person name="Warren W."/>
            <person name="Wilson R.K."/>
        </authorList>
    </citation>
    <scope>NUCLEOTIDE SEQUENCE [LARGE SCALE GENOMIC DNA]</scope>
    <source>
        <strain evidence="3">IAEA</strain>
    </source>
</reference>
<dbReference type="STRING" id="37001.A0A1A9W5L2"/>
<proteinExistence type="predicted"/>
<accession>A0A1A9W5L2</accession>
<protein>
    <submittedName>
        <fullName evidence="2">Uncharacterized protein</fullName>
    </submittedName>
</protein>
<evidence type="ECO:0000256" key="1">
    <source>
        <dbReference type="SAM" id="Phobius"/>
    </source>
</evidence>
<evidence type="ECO:0000313" key="3">
    <source>
        <dbReference type="Proteomes" id="UP000091820"/>
    </source>
</evidence>
<feature type="transmembrane region" description="Helical" evidence="1">
    <location>
        <begin position="110"/>
        <end position="131"/>
    </location>
</feature>
<organism evidence="2 3">
    <name type="scientific">Glossina brevipalpis</name>
    <dbReference type="NCBI Taxonomy" id="37001"/>
    <lineage>
        <taxon>Eukaryota</taxon>
        <taxon>Metazoa</taxon>
        <taxon>Ecdysozoa</taxon>
        <taxon>Arthropoda</taxon>
        <taxon>Hexapoda</taxon>
        <taxon>Insecta</taxon>
        <taxon>Pterygota</taxon>
        <taxon>Neoptera</taxon>
        <taxon>Endopterygota</taxon>
        <taxon>Diptera</taxon>
        <taxon>Brachycera</taxon>
        <taxon>Muscomorpha</taxon>
        <taxon>Hippoboscoidea</taxon>
        <taxon>Glossinidae</taxon>
        <taxon>Glossina</taxon>
    </lineage>
</organism>
<sequence length="220" mass="25340">MSRYFVYHENLIEYILILKFCYFPLPLPIDDNELIGLIKFIKRAAEIFGQKHGLQFVISSDSGIRIIDTELDEEEGRGRHEKKKHKWLVILPMIILMKIAYLKMTVVGLLLGVLALNVVIIGGMGWLIHYLKHKTLCKIHPKFVQHHLHTYDGDPTAYVFVKFSLKNAEYSQFVGSSSNHYSPSGGTPYDIGSQSYSKDWSMSRAYRGYNLLDDINKNLQ</sequence>
<keyword evidence="1" id="KW-0472">Membrane</keyword>
<evidence type="ECO:0000313" key="2">
    <source>
        <dbReference type="EnsemblMetazoa" id="GBRI007096-PA"/>
    </source>
</evidence>
<keyword evidence="1" id="KW-1133">Transmembrane helix</keyword>
<keyword evidence="1" id="KW-0812">Transmembrane</keyword>
<dbReference type="Pfam" id="PF07898">
    <property type="entry name" value="DUF1676"/>
    <property type="match status" value="1"/>
</dbReference>
<dbReference type="VEuPathDB" id="VectorBase:GBRI007096"/>
<dbReference type="InterPro" id="IPR012464">
    <property type="entry name" value="DUF1676"/>
</dbReference>
<keyword evidence="3" id="KW-1185">Reference proteome</keyword>
<dbReference type="EnsemblMetazoa" id="GBRI007096-RA">
    <property type="protein sequence ID" value="GBRI007096-PA"/>
    <property type="gene ID" value="GBRI007096"/>
</dbReference>
<name>A0A1A9W5L2_9MUSC</name>
<dbReference type="Proteomes" id="UP000091820">
    <property type="component" value="Unassembled WGS sequence"/>
</dbReference>